<evidence type="ECO:0000256" key="10">
    <source>
        <dbReference type="ARBA" id="ARBA00038437"/>
    </source>
</evidence>
<evidence type="ECO:0000256" key="5">
    <source>
        <dbReference type="ARBA" id="ARBA00022741"/>
    </source>
</evidence>
<evidence type="ECO:0000313" key="12">
    <source>
        <dbReference type="EMBL" id="MBC8559871.1"/>
    </source>
</evidence>
<dbReference type="GO" id="GO:0046872">
    <property type="term" value="F:metal ion binding"/>
    <property type="evidence" value="ECO:0007669"/>
    <property type="project" value="UniProtKB-KW"/>
</dbReference>
<dbReference type="GO" id="GO:0003724">
    <property type="term" value="F:RNA helicase activity"/>
    <property type="evidence" value="ECO:0007669"/>
    <property type="project" value="TreeGrafter"/>
</dbReference>
<dbReference type="InterPro" id="IPR006474">
    <property type="entry name" value="Helicase_Cas3_CRISPR-ass_core"/>
</dbReference>
<dbReference type="Pfam" id="PF00270">
    <property type="entry name" value="DEAD"/>
    <property type="match status" value="1"/>
</dbReference>
<dbReference type="InterPro" id="IPR038257">
    <property type="entry name" value="CRISPR-assoc_Cas3_HD_sf"/>
</dbReference>
<evidence type="ECO:0000256" key="2">
    <source>
        <dbReference type="ARBA" id="ARBA00009046"/>
    </source>
</evidence>
<keyword evidence="3" id="KW-0540">Nuclease</keyword>
<evidence type="ECO:0000313" key="13">
    <source>
        <dbReference type="Proteomes" id="UP000610760"/>
    </source>
</evidence>
<evidence type="ECO:0000256" key="7">
    <source>
        <dbReference type="ARBA" id="ARBA00022806"/>
    </source>
</evidence>
<evidence type="ECO:0000256" key="8">
    <source>
        <dbReference type="ARBA" id="ARBA00022840"/>
    </source>
</evidence>
<protein>
    <submittedName>
        <fullName evidence="12">CRISPR-associated helicase Cas3</fullName>
    </submittedName>
</protein>
<dbReference type="GO" id="GO:0004518">
    <property type="term" value="F:nuclease activity"/>
    <property type="evidence" value="ECO:0007669"/>
    <property type="project" value="UniProtKB-KW"/>
</dbReference>
<dbReference type="NCBIfam" id="TIGR01587">
    <property type="entry name" value="cas3_core"/>
    <property type="match status" value="1"/>
</dbReference>
<keyword evidence="4" id="KW-0479">Metal-binding</keyword>
<dbReference type="InterPro" id="IPR011545">
    <property type="entry name" value="DEAD/DEAH_box_helicase_dom"/>
</dbReference>
<organism evidence="12 13">
    <name type="scientific">Fumia xinanensis</name>
    <dbReference type="NCBI Taxonomy" id="2763659"/>
    <lineage>
        <taxon>Bacteria</taxon>
        <taxon>Bacillati</taxon>
        <taxon>Bacillota</taxon>
        <taxon>Clostridia</taxon>
        <taxon>Eubacteriales</taxon>
        <taxon>Oscillospiraceae</taxon>
        <taxon>Fumia</taxon>
    </lineage>
</organism>
<dbReference type="InterPro" id="IPR050079">
    <property type="entry name" value="DEAD_box_RNA_helicase"/>
</dbReference>
<dbReference type="AlphaFoldDB" id="A0A926E632"/>
<keyword evidence="13" id="KW-1185">Reference proteome</keyword>
<dbReference type="GO" id="GO:0016787">
    <property type="term" value="F:hydrolase activity"/>
    <property type="evidence" value="ECO:0007669"/>
    <property type="project" value="UniProtKB-KW"/>
</dbReference>
<gene>
    <name evidence="12" type="primary">cas3</name>
    <name evidence="12" type="ORF">H8710_07305</name>
</gene>
<dbReference type="PANTHER" id="PTHR47959">
    <property type="entry name" value="ATP-DEPENDENT RNA HELICASE RHLE-RELATED"/>
    <property type="match status" value="1"/>
</dbReference>
<evidence type="ECO:0000256" key="3">
    <source>
        <dbReference type="ARBA" id="ARBA00022722"/>
    </source>
</evidence>
<reference evidence="12" key="1">
    <citation type="submission" date="2020-08" db="EMBL/GenBank/DDBJ databases">
        <title>Genome public.</title>
        <authorList>
            <person name="Liu C."/>
            <person name="Sun Q."/>
        </authorList>
    </citation>
    <scope>NUCLEOTIDE SEQUENCE</scope>
    <source>
        <strain evidence="12">NSJ-33</strain>
    </source>
</reference>
<feature type="domain" description="HD Cas3-type" evidence="11">
    <location>
        <begin position="10"/>
        <end position="189"/>
    </location>
</feature>
<accession>A0A926E632</accession>
<dbReference type="InterPro" id="IPR001650">
    <property type="entry name" value="Helicase_C-like"/>
</dbReference>
<evidence type="ECO:0000256" key="6">
    <source>
        <dbReference type="ARBA" id="ARBA00022801"/>
    </source>
</evidence>
<dbReference type="InterPro" id="IPR027417">
    <property type="entry name" value="P-loop_NTPase"/>
</dbReference>
<evidence type="ECO:0000256" key="4">
    <source>
        <dbReference type="ARBA" id="ARBA00022723"/>
    </source>
</evidence>
<keyword evidence="5" id="KW-0547">Nucleotide-binding</keyword>
<dbReference type="GO" id="GO:0051607">
    <property type="term" value="P:defense response to virus"/>
    <property type="evidence" value="ECO:0007669"/>
    <property type="project" value="UniProtKB-KW"/>
</dbReference>
<dbReference type="InterPro" id="IPR006483">
    <property type="entry name" value="CRISPR-assoc_Cas3_HD"/>
</dbReference>
<dbReference type="Proteomes" id="UP000610760">
    <property type="component" value="Unassembled WGS sequence"/>
</dbReference>
<dbReference type="CDD" id="cd09641">
    <property type="entry name" value="Cas3''_I"/>
    <property type="match status" value="1"/>
</dbReference>
<dbReference type="RefSeq" id="WP_249294854.1">
    <property type="nucleotide sequence ID" value="NZ_JACRSV010000002.1"/>
</dbReference>
<dbReference type="SMART" id="SM00490">
    <property type="entry name" value="HELICc"/>
    <property type="match status" value="1"/>
</dbReference>
<evidence type="ECO:0000256" key="9">
    <source>
        <dbReference type="ARBA" id="ARBA00023118"/>
    </source>
</evidence>
<comment type="similarity">
    <text evidence="10">Belongs to the DEAD box helicase family.</text>
</comment>
<dbReference type="Gene3D" id="3.40.50.300">
    <property type="entry name" value="P-loop containing nucleotide triphosphate hydrolases"/>
    <property type="match status" value="2"/>
</dbReference>
<keyword evidence="8" id="KW-0067">ATP-binding</keyword>
<comment type="similarity">
    <text evidence="1">In the N-terminal section; belongs to the CRISPR-associated nuclease Cas3-HD family.</text>
</comment>
<keyword evidence="6" id="KW-0378">Hydrolase</keyword>
<dbReference type="NCBIfam" id="TIGR01596">
    <property type="entry name" value="cas3_HD"/>
    <property type="match status" value="1"/>
</dbReference>
<dbReference type="GO" id="GO:0005524">
    <property type="term" value="F:ATP binding"/>
    <property type="evidence" value="ECO:0007669"/>
    <property type="project" value="UniProtKB-KW"/>
</dbReference>
<dbReference type="PANTHER" id="PTHR47959:SF16">
    <property type="entry name" value="CRISPR-ASSOCIATED NUCLEASE_HELICASE CAS3-RELATED"/>
    <property type="match status" value="1"/>
</dbReference>
<comment type="similarity">
    <text evidence="2">In the central section; belongs to the CRISPR-associated helicase Cas3 family.</text>
</comment>
<keyword evidence="9" id="KW-0051">Antiviral defense</keyword>
<name>A0A926E632_9FIRM</name>
<dbReference type="InterPro" id="IPR054712">
    <property type="entry name" value="Cas3-like_dom"/>
</dbReference>
<dbReference type="PROSITE" id="PS51643">
    <property type="entry name" value="HD_CAS3"/>
    <property type="match status" value="1"/>
</dbReference>
<sequence length="740" mass="82936">MIFYARSANSSGLKETVCHHLQRTMELCAQYAEVFGCSDAGAWLGLFHDFGKYSQAFQEVLRGERHHVDHALPGAAFLMAQLCGRAGRNSPYWPMVASVRAHHGQLRDCKSELDAWLKGETLSAEGNTYSLSKSEVKEAVNRFLLENTLPPSRPCLPDFPAVSPGLAENHQRMLFTRLLFSALTDADYSASAEHFNPGYLKSSALTDVDPVEAWVALERYREDIRQKNGGDPAMNGMRNCLFDICRQAGSEVSSGVYTLTAPTGAGKTLAMLAFGLQQMLQQGKRRIILVLPYLSIIEQNAAVYRKIVPEILEDHSGAERGADEQTARELSQRWDASFIITTSVKFFESLFACTGPACRKLHRLADSVILFDEAQSLPCHLAGASLSALRELAETYRSTVVFSTATQPDFDQLPDITWRPEEIVPDSQEMFAQSKRVLAEWRVDGKTPLDEIAREAAEEKNACLIVNLRSHAQTLYKQLSDICGEERTFLLTTDLCPAHRTKILEQVRALLREGRPCFLVATQCIEAGVDVSFDAMYRALAPLESIIQAAGRCNRSDTRKRGKMIIFIPDEEKLYPDDFYRQSANAVLTLAARHPIDLDSLADIREYYGILFGSGQVRDKRQLTEAIEAMDFPAVAKAYRLIESTQVQIVVPYAGEESLFLELAEEGRRGITSAWMRKAAPLTVHSFGFQQAADICEPLFVYRGKERIREETGWYLLSNRRYYDSERRGLQLSVPFDGIT</sequence>
<proteinExistence type="inferred from homology"/>
<dbReference type="GO" id="GO:0005829">
    <property type="term" value="C:cytosol"/>
    <property type="evidence" value="ECO:0007669"/>
    <property type="project" value="TreeGrafter"/>
</dbReference>
<evidence type="ECO:0000259" key="11">
    <source>
        <dbReference type="PROSITE" id="PS51643"/>
    </source>
</evidence>
<dbReference type="InterPro" id="IPR014001">
    <property type="entry name" value="Helicase_ATP-bd"/>
</dbReference>
<dbReference type="EMBL" id="JACRSV010000002">
    <property type="protein sequence ID" value="MBC8559871.1"/>
    <property type="molecule type" value="Genomic_DNA"/>
</dbReference>
<evidence type="ECO:0000256" key="1">
    <source>
        <dbReference type="ARBA" id="ARBA00006847"/>
    </source>
</evidence>
<dbReference type="Gene3D" id="1.10.3210.30">
    <property type="match status" value="1"/>
</dbReference>
<dbReference type="Pfam" id="PF22590">
    <property type="entry name" value="Cas3-like_C_2"/>
    <property type="match status" value="1"/>
</dbReference>
<keyword evidence="7" id="KW-0347">Helicase</keyword>
<dbReference type="SMART" id="SM00487">
    <property type="entry name" value="DEXDc"/>
    <property type="match status" value="1"/>
</dbReference>
<dbReference type="SUPFAM" id="SSF52540">
    <property type="entry name" value="P-loop containing nucleoside triphosphate hydrolases"/>
    <property type="match status" value="1"/>
</dbReference>
<comment type="caution">
    <text evidence="12">The sequence shown here is derived from an EMBL/GenBank/DDBJ whole genome shotgun (WGS) entry which is preliminary data.</text>
</comment>
<dbReference type="CDD" id="cd17930">
    <property type="entry name" value="DEXHc_cas3"/>
    <property type="match status" value="1"/>
</dbReference>
<dbReference type="GO" id="GO:0003676">
    <property type="term" value="F:nucleic acid binding"/>
    <property type="evidence" value="ECO:0007669"/>
    <property type="project" value="InterPro"/>
</dbReference>